<sequence>MRNRSQVLFLLGDEKDNLLQKILEKIPKGHLHEPNPFHLDVNFLQCNRHGQTIRSLAQRYNHDRLSGISYISILPVD</sequence>
<accession>A0A1M7LD11</accession>
<reference evidence="2" key="1">
    <citation type="submission" date="2016-11" db="EMBL/GenBank/DDBJ databases">
        <authorList>
            <person name="Varghese N."/>
            <person name="Submissions S."/>
        </authorList>
    </citation>
    <scope>NUCLEOTIDE SEQUENCE [LARGE SCALE GENOMIC DNA]</scope>
    <source>
        <strain evidence="2">DSM 3661</strain>
    </source>
</reference>
<gene>
    <name evidence="1" type="ORF">SAMN05443669_10674</name>
</gene>
<proteinExistence type="predicted"/>
<dbReference type="EMBL" id="FRBU01000067">
    <property type="protein sequence ID" value="SHM75267.1"/>
    <property type="molecule type" value="Genomic_DNA"/>
</dbReference>
<keyword evidence="2" id="KW-1185">Reference proteome</keyword>
<name>A0A1M7LD11_9FLAO</name>
<dbReference type="STRING" id="69322.SAMN05443669_10674"/>
<evidence type="ECO:0000313" key="2">
    <source>
        <dbReference type="Proteomes" id="UP000184260"/>
    </source>
</evidence>
<dbReference type="RefSeq" id="WP_073355676.1">
    <property type="nucleotide sequence ID" value="NZ_FRBU01000067.1"/>
</dbReference>
<evidence type="ECO:0000313" key="1">
    <source>
        <dbReference type="EMBL" id="SHM75267.1"/>
    </source>
</evidence>
<dbReference type="Proteomes" id="UP000184260">
    <property type="component" value="Unassembled WGS sequence"/>
</dbReference>
<dbReference type="AlphaFoldDB" id="A0A1M7LD11"/>
<protein>
    <submittedName>
        <fullName evidence="1">Uncharacterized protein</fullName>
    </submittedName>
</protein>
<organism evidence="1 2">
    <name type="scientific">Flavobacterium xanthum</name>
    <dbReference type="NCBI Taxonomy" id="69322"/>
    <lineage>
        <taxon>Bacteria</taxon>
        <taxon>Pseudomonadati</taxon>
        <taxon>Bacteroidota</taxon>
        <taxon>Flavobacteriia</taxon>
        <taxon>Flavobacteriales</taxon>
        <taxon>Flavobacteriaceae</taxon>
        <taxon>Flavobacterium</taxon>
    </lineage>
</organism>